<feature type="region of interest" description="Disordered" evidence="12">
    <location>
        <begin position="292"/>
        <end position="370"/>
    </location>
</feature>
<keyword evidence="5 13" id="KW-0732">Signal</keyword>
<evidence type="ECO:0000256" key="13">
    <source>
        <dbReference type="SAM" id="SignalP"/>
    </source>
</evidence>
<evidence type="ECO:0000313" key="15">
    <source>
        <dbReference type="Proteomes" id="UP000770015"/>
    </source>
</evidence>
<feature type="signal peptide" evidence="13">
    <location>
        <begin position="1"/>
        <end position="20"/>
    </location>
</feature>
<comment type="caution">
    <text evidence="14">The sequence shown here is derived from an EMBL/GenBank/DDBJ whole genome shotgun (WGS) entry which is preliminary data.</text>
</comment>
<comment type="cofactor">
    <cofactor evidence="1">
        <name>Cu(2+)</name>
        <dbReference type="ChEBI" id="CHEBI:29036"/>
    </cofactor>
</comment>
<dbReference type="GO" id="GO:0004497">
    <property type="term" value="F:monooxygenase activity"/>
    <property type="evidence" value="ECO:0007669"/>
    <property type="project" value="UniProtKB-KW"/>
</dbReference>
<keyword evidence="4" id="KW-0479">Metal-binding</keyword>
<feature type="compositionally biased region" description="Basic residues" evidence="12">
    <location>
        <begin position="350"/>
        <end position="370"/>
    </location>
</feature>
<dbReference type="Proteomes" id="UP000770015">
    <property type="component" value="Unassembled WGS sequence"/>
</dbReference>
<dbReference type="AlphaFoldDB" id="A0A9P9A851"/>
<keyword evidence="10" id="KW-0325">Glycoprotein</keyword>
<comment type="similarity">
    <text evidence="11">Belongs to the polysaccharide monooxygenase AA14 family.</text>
</comment>
<keyword evidence="9" id="KW-1015">Disulfide bond</keyword>
<comment type="subcellular location">
    <subcellularLocation>
        <location evidence="2">Secreted</location>
    </subcellularLocation>
</comment>
<evidence type="ECO:0000256" key="12">
    <source>
        <dbReference type="SAM" id="MobiDB-lite"/>
    </source>
</evidence>
<evidence type="ECO:0000256" key="8">
    <source>
        <dbReference type="ARBA" id="ARBA00023033"/>
    </source>
</evidence>
<keyword evidence="8" id="KW-0503">Monooxygenase</keyword>
<evidence type="ECO:0000256" key="4">
    <source>
        <dbReference type="ARBA" id="ARBA00022723"/>
    </source>
</evidence>
<evidence type="ECO:0000256" key="5">
    <source>
        <dbReference type="ARBA" id="ARBA00022729"/>
    </source>
</evidence>
<name>A0A9P9A851_9PEZI</name>
<organism evidence="14 15">
    <name type="scientific">Plectosphaerella plurivora</name>
    <dbReference type="NCBI Taxonomy" id="936078"/>
    <lineage>
        <taxon>Eukaryota</taxon>
        <taxon>Fungi</taxon>
        <taxon>Dikarya</taxon>
        <taxon>Ascomycota</taxon>
        <taxon>Pezizomycotina</taxon>
        <taxon>Sordariomycetes</taxon>
        <taxon>Hypocreomycetidae</taxon>
        <taxon>Glomerellales</taxon>
        <taxon>Plectosphaerellaceae</taxon>
        <taxon>Plectosphaerella</taxon>
    </lineage>
</organism>
<keyword evidence="7" id="KW-0186">Copper</keyword>
<evidence type="ECO:0008006" key="16">
    <source>
        <dbReference type="Google" id="ProtNLM"/>
    </source>
</evidence>
<reference evidence="14" key="1">
    <citation type="journal article" date="2021" name="Nat. Commun.">
        <title>Genetic determinants of endophytism in the Arabidopsis root mycobiome.</title>
        <authorList>
            <person name="Mesny F."/>
            <person name="Miyauchi S."/>
            <person name="Thiergart T."/>
            <person name="Pickel B."/>
            <person name="Atanasova L."/>
            <person name="Karlsson M."/>
            <person name="Huettel B."/>
            <person name="Barry K.W."/>
            <person name="Haridas S."/>
            <person name="Chen C."/>
            <person name="Bauer D."/>
            <person name="Andreopoulos W."/>
            <person name="Pangilinan J."/>
            <person name="LaButti K."/>
            <person name="Riley R."/>
            <person name="Lipzen A."/>
            <person name="Clum A."/>
            <person name="Drula E."/>
            <person name="Henrissat B."/>
            <person name="Kohler A."/>
            <person name="Grigoriev I.V."/>
            <person name="Martin F.M."/>
            <person name="Hacquard S."/>
        </authorList>
    </citation>
    <scope>NUCLEOTIDE SEQUENCE</scope>
    <source>
        <strain evidence="14">MPI-SDFR-AT-0117</strain>
    </source>
</reference>
<evidence type="ECO:0000256" key="10">
    <source>
        <dbReference type="ARBA" id="ARBA00023180"/>
    </source>
</evidence>
<evidence type="ECO:0000256" key="9">
    <source>
        <dbReference type="ARBA" id="ARBA00023157"/>
    </source>
</evidence>
<evidence type="ECO:0000313" key="14">
    <source>
        <dbReference type="EMBL" id="KAH6670960.1"/>
    </source>
</evidence>
<dbReference type="OrthoDB" id="2019572at2759"/>
<protein>
    <recommendedName>
        <fullName evidence="16">Proteophosphoglycan ppg4</fullName>
    </recommendedName>
</protein>
<accession>A0A9P9A851</accession>
<proteinExistence type="inferred from homology"/>
<dbReference type="InterPro" id="IPR054497">
    <property type="entry name" value="LPMO_AA14"/>
</dbReference>
<dbReference type="GO" id="GO:0046872">
    <property type="term" value="F:metal ion binding"/>
    <property type="evidence" value="ECO:0007669"/>
    <property type="project" value="UniProtKB-KW"/>
</dbReference>
<keyword evidence="15" id="KW-1185">Reference proteome</keyword>
<feature type="compositionally biased region" description="Low complexity" evidence="12">
    <location>
        <begin position="293"/>
        <end position="340"/>
    </location>
</feature>
<evidence type="ECO:0000256" key="7">
    <source>
        <dbReference type="ARBA" id="ARBA00023008"/>
    </source>
</evidence>
<keyword evidence="3" id="KW-0964">Secreted</keyword>
<dbReference type="GO" id="GO:0005576">
    <property type="term" value="C:extracellular region"/>
    <property type="evidence" value="ECO:0007669"/>
    <property type="project" value="UniProtKB-SubCell"/>
</dbReference>
<evidence type="ECO:0000256" key="3">
    <source>
        <dbReference type="ARBA" id="ARBA00022525"/>
    </source>
</evidence>
<keyword evidence="6" id="KW-0560">Oxidoreductase</keyword>
<evidence type="ECO:0000256" key="1">
    <source>
        <dbReference type="ARBA" id="ARBA00001973"/>
    </source>
</evidence>
<evidence type="ECO:0000256" key="11">
    <source>
        <dbReference type="ARBA" id="ARBA00046340"/>
    </source>
</evidence>
<feature type="chain" id="PRO_5040379471" description="Proteophosphoglycan ppg4" evidence="13">
    <location>
        <begin position="21"/>
        <end position="370"/>
    </location>
</feature>
<dbReference type="EMBL" id="JAGSXJ010000029">
    <property type="protein sequence ID" value="KAH6670960.1"/>
    <property type="molecule type" value="Genomic_DNA"/>
</dbReference>
<sequence>MKSTILVLGLAVAVNAHVGAFTTGMYCRGGNDLTSDNQNTNLVVNPLYNLTKAQWWMQAERGCDKVPPPEGEFLDLPAGGSFNAELAINRAFTSLSYNGEFASDWPDGLDHPEDWAGPDAKSCLMDNPDGEGGPLHTKSQEASAGTAWAISYAEDLASVSMENLVVFSVLEHTPWKRLATYDVPANLPACPEQGCYCAWLWIPDGCGEPNMYMQNFRCRVTNATSTKSLGAAQVPVPCKNDPSACVTGPKQMIAWNQAEGNNVGDIGFSPAYNSKLGFLPGAQNDIFVDATENEAPSNEPEASPSSSPATSSASSATSTTIPESSDIVATTTPQPAATQTSEEAPGSTHCRSKKQRRRRHARSHSGALHH</sequence>
<evidence type="ECO:0000256" key="6">
    <source>
        <dbReference type="ARBA" id="ARBA00023002"/>
    </source>
</evidence>
<gene>
    <name evidence="14" type="ORF">F5X68DRAFT_247558</name>
</gene>
<dbReference type="Pfam" id="PF22810">
    <property type="entry name" value="LPMO_AA14"/>
    <property type="match status" value="1"/>
</dbReference>
<evidence type="ECO:0000256" key="2">
    <source>
        <dbReference type="ARBA" id="ARBA00004613"/>
    </source>
</evidence>